<dbReference type="Proteomes" id="UP000007753">
    <property type="component" value="Chromosome 2"/>
</dbReference>
<dbReference type="EMBL" id="AP010804">
    <property type="protein sequence ID" value="BAI98738.1"/>
    <property type="molecule type" value="Genomic_DNA"/>
</dbReference>
<protein>
    <submittedName>
        <fullName evidence="2">Uncharacterized protein</fullName>
    </submittedName>
</protein>
<proteinExistence type="predicted"/>
<reference evidence="2 3" key="1">
    <citation type="journal article" date="2010" name="J. Bacteriol.">
        <title>Complete genome sequence of the representative gamma-hexachlorocyclohexane-degrading bacterium Sphingobium japonicum UT26.</title>
        <authorList>
            <person name="Nagata Y."/>
            <person name="Ohtsubo Y."/>
            <person name="Endo R."/>
            <person name="Ichikawa N."/>
            <person name="Ankai A."/>
            <person name="Oguchi A."/>
            <person name="Fukui S."/>
            <person name="Fujita N."/>
            <person name="Tsuda M."/>
        </authorList>
    </citation>
    <scope>NUCLEOTIDE SEQUENCE [LARGE SCALE GENOMIC DNA]</scope>
    <source>
        <strain evidence="3">DSM 16413 / CCM 7287 / MTCC 6362 / UT26 / NBRC 101211 / UT26S</strain>
    </source>
</reference>
<evidence type="ECO:0000313" key="2">
    <source>
        <dbReference type="EMBL" id="BAI98738.1"/>
    </source>
</evidence>
<dbReference type="KEGG" id="sjp:SJA_C2-03750"/>
<feature type="region of interest" description="Disordered" evidence="1">
    <location>
        <begin position="1"/>
        <end position="54"/>
    </location>
</feature>
<dbReference type="STRING" id="452662.SJA_C2-03750"/>
<evidence type="ECO:0000256" key="1">
    <source>
        <dbReference type="SAM" id="MobiDB-lite"/>
    </source>
</evidence>
<keyword evidence="3" id="KW-1185">Reference proteome</keyword>
<feature type="compositionally biased region" description="Basic residues" evidence="1">
    <location>
        <begin position="8"/>
        <end position="19"/>
    </location>
</feature>
<organism evidence="2 3">
    <name type="scientific">Sphingobium indicum (strain DSM 16413 / CCM 7287 / MTCC 6362 / UT26 / NBRC 101211 / UT26S)</name>
    <name type="common">Sphingobium japonicum</name>
    <dbReference type="NCBI Taxonomy" id="452662"/>
    <lineage>
        <taxon>Bacteria</taxon>
        <taxon>Pseudomonadati</taxon>
        <taxon>Pseudomonadota</taxon>
        <taxon>Alphaproteobacteria</taxon>
        <taxon>Sphingomonadales</taxon>
        <taxon>Sphingomonadaceae</taxon>
        <taxon>Sphingobium</taxon>
    </lineage>
</organism>
<name>D4Z8B9_SPHIU</name>
<accession>D4Z8B9</accession>
<dbReference type="AlphaFoldDB" id="D4Z8B9"/>
<gene>
    <name evidence="2" type="ordered locus">SJA_C2-03750</name>
</gene>
<sequence length="103" mass="11252">MDYPRSAGKPRRLLAGKRPARSDEPPTAEENAAKASPIPVRDRRGRTGKPCAGKEIKDGGCIRARNASRKSSRMPGLQQEISYFMLRLKHVDGTARAGHPCNA</sequence>
<evidence type="ECO:0000313" key="3">
    <source>
        <dbReference type="Proteomes" id="UP000007753"/>
    </source>
</evidence>
<dbReference type="HOGENOM" id="CLU_2262030_0_0_5"/>